<dbReference type="AlphaFoldDB" id="A0AAD9Z695"/>
<sequence length="154" mass="17956">MQSAYWATRHMAEEHHIANLDPSAFFTLHDFDNDGSWSGDEIRLTYGLDDESAKDVEETKKADVVKAVKEIFDKDGDGVVSKEEWIEGWMKEGKRLPDFGVRLMIDTREEDLTHPEDIAHFKKHDEIDAQAEYQEKIDAMPIVEQNIPQKFRRY</sequence>
<evidence type="ECO:0000256" key="1">
    <source>
        <dbReference type="ARBA" id="ARBA00022729"/>
    </source>
</evidence>
<dbReference type="Gene3D" id="1.10.238.10">
    <property type="entry name" value="EF-hand"/>
    <property type="match status" value="1"/>
</dbReference>
<dbReference type="PANTHER" id="PTHR19237">
    <property type="entry name" value="NUCLEOBINDIN"/>
    <property type="match status" value="1"/>
</dbReference>
<evidence type="ECO:0000313" key="5">
    <source>
        <dbReference type="Proteomes" id="UP001276659"/>
    </source>
</evidence>
<dbReference type="InterPro" id="IPR011992">
    <property type="entry name" value="EF-hand-dom_pair"/>
</dbReference>
<keyword evidence="2" id="KW-0106">Calcium</keyword>
<proteinExistence type="predicted"/>
<organism evidence="4 5">
    <name type="scientific">Lepraria neglecta</name>
    <dbReference type="NCBI Taxonomy" id="209136"/>
    <lineage>
        <taxon>Eukaryota</taxon>
        <taxon>Fungi</taxon>
        <taxon>Dikarya</taxon>
        <taxon>Ascomycota</taxon>
        <taxon>Pezizomycotina</taxon>
        <taxon>Lecanoromycetes</taxon>
        <taxon>OSLEUM clade</taxon>
        <taxon>Lecanoromycetidae</taxon>
        <taxon>Lecanorales</taxon>
        <taxon>Lecanorineae</taxon>
        <taxon>Stereocaulaceae</taxon>
        <taxon>Lepraria</taxon>
    </lineage>
</organism>
<evidence type="ECO:0000313" key="4">
    <source>
        <dbReference type="EMBL" id="KAK3172379.1"/>
    </source>
</evidence>
<accession>A0AAD9Z695</accession>
<dbReference type="InterPro" id="IPR018247">
    <property type="entry name" value="EF_Hand_1_Ca_BS"/>
</dbReference>
<dbReference type="InterPro" id="IPR040250">
    <property type="entry name" value="Nucleobindin"/>
</dbReference>
<evidence type="ECO:0000259" key="3">
    <source>
        <dbReference type="PROSITE" id="PS50222"/>
    </source>
</evidence>
<dbReference type="PROSITE" id="PS00018">
    <property type="entry name" value="EF_HAND_1"/>
    <property type="match status" value="1"/>
</dbReference>
<dbReference type="GO" id="GO:0005509">
    <property type="term" value="F:calcium ion binding"/>
    <property type="evidence" value="ECO:0007669"/>
    <property type="project" value="InterPro"/>
</dbReference>
<keyword evidence="1" id="KW-0732">Signal</keyword>
<dbReference type="InterPro" id="IPR002048">
    <property type="entry name" value="EF_hand_dom"/>
</dbReference>
<gene>
    <name evidence="4" type="ORF">OEA41_005700</name>
</gene>
<dbReference type="EMBL" id="JASNWA010000007">
    <property type="protein sequence ID" value="KAK3172379.1"/>
    <property type="molecule type" value="Genomic_DNA"/>
</dbReference>
<dbReference type="PANTHER" id="PTHR19237:SF20">
    <property type="entry name" value="NUCLEOBINDIN 1"/>
    <property type="match status" value="1"/>
</dbReference>
<dbReference type="SUPFAM" id="SSF47473">
    <property type="entry name" value="EF-hand"/>
    <property type="match status" value="1"/>
</dbReference>
<dbReference type="PROSITE" id="PS50222">
    <property type="entry name" value="EF_HAND_2"/>
    <property type="match status" value="1"/>
</dbReference>
<keyword evidence="5" id="KW-1185">Reference proteome</keyword>
<comment type="caution">
    <text evidence="4">The sequence shown here is derived from an EMBL/GenBank/DDBJ whole genome shotgun (WGS) entry which is preliminary data.</text>
</comment>
<feature type="domain" description="EF-hand" evidence="3">
    <location>
        <begin position="60"/>
        <end position="95"/>
    </location>
</feature>
<evidence type="ECO:0000256" key="2">
    <source>
        <dbReference type="ARBA" id="ARBA00022837"/>
    </source>
</evidence>
<protein>
    <recommendedName>
        <fullName evidence="3">EF-hand domain-containing protein</fullName>
    </recommendedName>
</protein>
<dbReference type="Proteomes" id="UP001276659">
    <property type="component" value="Unassembled WGS sequence"/>
</dbReference>
<dbReference type="GO" id="GO:0005793">
    <property type="term" value="C:endoplasmic reticulum-Golgi intermediate compartment"/>
    <property type="evidence" value="ECO:0007669"/>
    <property type="project" value="TreeGrafter"/>
</dbReference>
<reference evidence="4" key="1">
    <citation type="submission" date="2022-11" db="EMBL/GenBank/DDBJ databases">
        <title>Chromosomal genome sequence assembly and mating type (MAT) locus characterization of the leprose asexual lichenized fungus Lepraria neglecta (Nyl.) Erichsen.</title>
        <authorList>
            <person name="Allen J.L."/>
            <person name="Pfeffer B."/>
        </authorList>
    </citation>
    <scope>NUCLEOTIDE SEQUENCE</scope>
    <source>
        <strain evidence="4">Allen 5258</strain>
    </source>
</reference>
<name>A0AAD9Z695_9LECA</name>